<evidence type="ECO:0000259" key="1">
    <source>
        <dbReference type="Pfam" id="PF04468"/>
    </source>
</evidence>
<dbReference type="RefSeq" id="WP_145366895.1">
    <property type="nucleotide sequence ID" value="NZ_CP036275.1"/>
</dbReference>
<organism evidence="2 3">
    <name type="scientific">Maioricimonas rarisocia</name>
    <dbReference type="NCBI Taxonomy" id="2528026"/>
    <lineage>
        <taxon>Bacteria</taxon>
        <taxon>Pseudomonadati</taxon>
        <taxon>Planctomycetota</taxon>
        <taxon>Planctomycetia</taxon>
        <taxon>Planctomycetales</taxon>
        <taxon>Planctomycetaceae</taxon>
        <taxon>Maioricimonas</taxon>
    </lineage>
</organism>
<protein>
    <recommendedName>
        <fullName evidence="1">PSP1 C-terminal domain-containing protein</fullName>
    </recommendedName>
</protein>
<proteinExistence type="predicted"/>
<keyword evidence="3" id="KW-1185">Reference proteome</keyword>
<dbReference type="KEGG" id="mri:Mal4_04930"/>
<dbReference type="OrthoDB" id="215261at2"/>
<reference evidence="2 3" key="1">
    <citation type="submission" date="2019-02" db="EMBL/GenBank/DDBJ databases">
        <title>Deep-cultivation of Planctomycetes and their phenomic and genomic characterization uncovers novel biology.</title>
        <authorList>
            <person name="Wiegand S."/>
            <person name="Jogler M."/>
            <person name="Boedeker C."/>
            <person name="Pinto D."/>
            <person name="Vollmers J."/>
            <person name="Rivas-Marin E."/>
            <person name="Kohn T."/>
            <person name="Peeters S.H."/>
            <person name="Heuer A."/>
            <person name="Rast P."/>
            <person name="Oberbeckmann S."/>
            <person name="Bunk B."/>
            <person name="Jeske O."/>
            <person name="Meyerdierks A."/>
            <person name="Storesund J.E."/>
            <person name="Kallscheuer N."/>
            <person name="Luecker S."/>
            <person name="Lage O.M."/>
            <person name="Pohl T."/>
            <person name="Merkel B.J."/>
            <person name="Hornburger P."/>
            <person name="Mueller R.-W."/>
            <person name="Bruemmer F."/>
            <person name="Labrenz M."/>
            <person name="Spormann A.M."/>
            <person name="Op den Camp H."/>
            <person name="Overmann J."/>
            <person name="Amann R."/>
            <person name="Jetten M.S.M."/>
            <person name="Mascher T."/>
            <person name="Medema M.H."/>
            <person name="Devos D.P."/>
            <person name="Kaster A.-K."/>
            <person name="Ovreas L."/>
            <person name="Rohde M."/>
            <person name="Galperin M.Y."/>
            <person name="Jogler C."/>
        </authorList>
    </citation>
    <scope>NUCLEOTIDE SEQUENCE [LARGE SCALE GENOMIC DNA]</scope>
    <source>
        <strain evidence="2 3">Mal4</strain>
    </source>
</reference>
<evidence type="ECO:0000313" key="3">
    <source>
        <dbReference type="Proteomes" id="UP000320496"/>
    </source>
</evidence>
<evidence type="ECO:0000313" key="2">
    <source>
        <dbReference type="EMBL" id="QDU36209.1"/>
    </source>
</evidence>
<dbReference type="Pfam" id="PF04468">
    <property type="entry name" value="PSP1"/>
    <property type="match status" value="1"/>
</dbReference>
<sequence length="171" mass="18006">MIALVRYGVIPEVARCEVPESLAIQRGDRVVIQTHRGLVLGTVLDQVKVSPEPGESGPPAPSSTVVRLATADDERGEQDLKSEAAAAFAEWNERIHSWKLDLQLIDLEWTLDRGKQVLYVLNDRGPDCTTLALRAAAAGLGVIEVQPVSSEGVVTLPSGGGGGCGSCGSGH</sequence>
<name>A0A517Z1B2_9PLAN</name>
<dbReference type="EMBL" id="CP036275">
    <property type="protein sequence ID" value="QDU36209.1"/>
    <property type="molecule type" value="Genomic_DNA"/>
</dbReference>
<feature type="domain" description="PSP1 C-terminal" evidence="1">
    <location>
        <begin position="64"/>
        <end position="119"/>
    </location>
</feature>
<gene>
    <name evidence="2" type="ORF">Mal4_04930</name>
</gene>
<dbReference type="Proteomes" id="UP000320496">
    <property type="component" value="Chromosome"/>
</dbReference>
<dbReference type="InterPro" id="IPR007557">
    <property type="entry name" value="PSP1_C"/>
</dbReference>
<dbReference type="AlphaFoldDB" id="A0A517Z1B2"/>
<accession>A0A517Z1B2</accession>